<comment type="caution">
    <text evidence="1">The sequence shown here is derived from an EMBL/GenBank/DDBJ whole genome shotgun (WGS) entry which is preliminary data.</text>
</comment>
<gene>
    <name evidence="1" type="ORF">FHS92_002925</name>
</gene>
<accession>A0A841J9E0</accession>
<sequence length="90" mass="10033">MTNAKTTETKDFSPVSNDPVATTIVTLNDLCAELKLDRREARLVLRMAAKDTKTFPYLAATHVARQPWQWDITSAAYEDARKALSNPLPA</sequence>
<evidence type="ECO:0000313" key="2">
    <source>
        <dbReference type="Proteomes" id="UP000552700"/>
    </source>
</evidence>
<dbReference type="Proteomes" id="UP000552700">
    <property type="component" value="Unassembled WGS sequence"/>
</dbReference>
<evidence type="ECO:0000313" key="1">
    <source>
        <dbReference type="EMBL" id="MBB6125168.1"/>
    </source>
</evidence>
<organism evidence="1 2">
    <name type="scientific">Sphingobium subterraneum</name>
    <dbReference type="NCBI Taxonomy" id="627688"/>
    <lineage>
        <taxon>Bacteria</taxon>
        <taxon>Pseudomonadati</taxon>
        <taxon>Pseudomonadota</taxon>
        <taxon>Alphaproteobacteria</taxon>
        <taxon>Sphingomonadales</taxon>
        <taxon>Sphingomonadaceae</taxon>
        <taxon>Sphingobium</taxon>
    </lineage>
</organism>
<dbReference type="EMBL" id="JACIJP010000005">
    <property type="protein sequence ID" value="MBB6125168.1"/>
    <property type="molecule type" value="Genomic_DNA"/>
</dbReference>
<dbReference type="RefSeq" id="WP_221231087.1">
    <property type="nucleotide sequence ID" value="NZ_JACIJP010000005.1"/>
</dbReference>
<proteinExistence type="predicted"/>
<name>A0A841J9E0_9SPHN</name>
<keyword evidence="2" id="KW-1185">Reference proteome</keyword>
<protein>
    <submittedName>
        <fullName evidence="1">Uncharacterized protein</fullName>
    </submittedName>
</protein>
<reference evidence="1 2" key="1">
    <citation type="submission" date="2020-08" db="EMBL/GenBank/DDBJ databases">
        <title>Genomic Encyclopedia of Type Strains, Phase IV (KMG-IV): sequencing the most valuable type-strain genomes for metagenomic binning, comparative biology and taxonomic classification.</title>
        <authorList>
            <person name="Goeker M."/>
        </authorList>
    </citation>
    <scope>NUCLEOTIDE SEQUENCE [LARGE SCALE GENOMIC DNA]</scope>
    <source>
        <strain evidence="1 2">DSM 102255</strain>
    </source>
</reference>
<dbReference type="AlphaFoldDB" id="A0A841J9E0"/>